<dbReference type="InterPro" id="IPR002994">
    <property type="entry name" value="Surf1/Shy1"/>
</dbReference>
<feature type="transmembrane region" description="Helical" evidence="6">
    <location>
        <begin position="12"/>
        <end position="36"/>
    </location>
</feature>
<keyword evidence="4 6" id="KW-1133">Transmembrane helix</keyword>
<evidence type="ECO:0000256" key="5">
    <source>
        <dbReference type="ARBA" id="ARBA00023136"/>
    </source>
</evidence>
<dbReference type="CDD" id="cd06662">
    <property type="entry name" value="SURF1"/>
    <property type="match status" value="1"/>
</dbReference>
<evidence type="ECO:0000256" key="1">
    <source>
        <dbReference type="ARBA" id="ARBA00004370"/>
    </source>
</evidence>
<dbReference type="PROSITE" id="PS50895">
    <property type="entry name" value="SURF1"/>
    <property type="match status" value="1"/>
</dbReference>
<gene>
    <name evidence="7" type="ORF">Sps_00257</name>
</gene>
<dbReference type="PANTHER" id="PTHR23427:SF2">
    <property type="entry name" value="SURFEIT LOCUS PROTEIN 1"/>
    <property type="match status" value="1"/>
</dbReference>
<dbReference type="RefSeq" id="WP_077750826.1">
    <property type="nucleotide sequence ID" value="NZ_CP014782.1"/>
</dbReference>
<keyword evidence="6" id="KW-1003">Cell membrane</keyword>
<evidence type="ECO:0000256" key="6">
    <source>
        <dbReference type="RuleBase" id="RU363076"/>
    </source>
</evidence>
<sequence>MTSLSQPSGLYIWSTRAALALFSITMFLILVKLGFWQLDRAEMKERWQSELTQRQSSAPLTYTQLVSFPPTEKVTGYRLSVQASPASNHIFLLDNQVFNGLVGYLALQPMQITADGPWILLELGFVPAGLDRRILPKVKVITGEVSLNGRLYQKQANPMSSALMPESSWPKRIQNLNISAISQLLDQPLAPAVLQPDHLDGFDLPHPWTPIPLSSQKHRGYALQWFSMALAFALLILYFIYSRRSKASTKQQNEVTVSNNPDRTNIHEMTVANENKTK</sequence>
<accession>A0A1S6HIY4</accession>
<dbReference type="OrthoDB" id="9789940at2"/>
<evidence type="ECO:0000313" key="7">
    <source>
        <dbReference type="EMBL" id="AQS35477.1"/>
    </source>
</evidence>
<protein>
    <recommendedName>
        <fullName evidence="6">SURF1-like protein</fullName>
    </recommendedName>
</protein>
<dbReference type="PANTHER" id="PTHR23427">
    <property type="entry name" value="SURFEIT LOCUS PROTEIN"/>
    <property type="match status" value="1"/>
</dbReference>
<keyword evidence="5 6" id="KW-0472">Membrane</keyword>
<dbReference type="Pfam" id="PF02104">
    <property type="entry name" value="SURF1"/>
    <property type="match status" value="1"/>
</dbReference>
<dbReference type="KEGG" id="spsw:Sps_00257"/>
<feature type="transmembrane region" description="Helical" evidence="6">
    <location>
        <begin position="221"/>
        <end position="241"/>
    </location>
</feature>
<evidence type="ECO:0000256" key="4">
    <source>
        <dbReference type="ARBA" id="ARBA00022989"/>
    </source>
</evidence>
<keyword evidence="8" id="KW-1185">Reference proteome</keyword>
<evidence type="ECO:0000313" key="8">
    <source>
        <dbReference type="Proteomes" id="UP000189545"/>
    </source>
</evidence>
<proteinExistence type="inferred from homology"/>
<comment type="similarity">
    <text evidence="2 6">Belongs to the SURF1 family.</text>
</comment>
<reference evidence="7 8" key="1">
    <citation type="submission" date="2016-03" db="EMBL/GenBank/DDBJ databases">
        <title>Complete genome sequence of Shewanella psychrophila WP2, a deep sea bacterium isolated from west Pacific sediment.</title>
        <authorList>
            <person name="Xu G."/>
            <person name="Jian H."/>
        </authorList>
    </citation>
    <scope>NUCLEOTIDE SEQUENCE [LARGE SCALE GENOMIC DNA]</scope>
    <source>
        <strain evidence="7 8">WP2</strain>
    </source>
</reference>
<evidence type="ECO:0000256" key="3">
    <source>
        <dbReference type="ARBA" id="ARBA00022692"/>
    </source>
</evidence>
<evidence type="ECO:0000256" key="2">
    <source>
        <dbReference type="ARBA" id="ARBA00007165"/>
    </source>
</evidence>
<dbReference type="InterPro" id="IPR045214">
    <property type="entry name" value="Surf1/Surf4"/>
</dbReference>
<organism evidence="7 8">
    <name type="scientific">Shewanella psychrophila</name>
    <dbReference type="NCBI Taxonomy" id="225848"/>
    <lineage>
        <taxon>Bacteria</taxon>
        <taxon>Pseudomonadati</taxon>
        <taxon>Pseudomonadota</taxon>
        <taxon>Gammaproteobacteria</taxon>
        <taxon>Alteromonadales</taxon>
        <taxon>Shewanellaceae</taxon>
        <taxon>Shewanella</taxon>
    </lineage>
</organism>
<dbReference type="EMBL" id="CP014782">
    <property type="protein sequence ID" value="AQS35477.1"/>
    <property type="molecule type" value="Genomic_DNA"/>
</dbReference>
<keyword evidence="3 6" id="KW-0812">Transmembrane</keyword>
<dbReference type="AlphaFoldDB" id="A0A1S6HIY4"/>
<comment type="subcellular location">
    <subcellularLocation>
        <location evidence="6">Cell membrane</location>
        <topology evidence="6">Multi-pass membrane protein</topology>
    </subcellularLocation>
    <subcellularLocation>
        <location evidence="1">Membrane</location>
    </subcellularLocation>
</comment>
<name>A0A1S6HIY4_9GAMM</name>
<dbReference type="Proteomes" id="UP000189545">
    <property type="component" value="Chromosome"/>
</dbReference>
<dbReference type="GO" id="GO:0005886">
    <property type="term" value="C:plasma membrane"/>
    <property type="evidence" value="ECO:0007669"/>
    <property type="project" value="UniProtKB-SubCell"/>
</dbReference>
<dbReference type="STRING" id="225848.Sps_00257"/>